<evidence type="ECO:0000313" key="2">
    <source>
        <dbReference type="Proteomes" id="UP000001292"/>
    </source>
</evidence>
<evidence type="ECO:0000313" key="1">
    <source>
        <dbReference type="EMBL" id="EDW46738.1"/>
    </source>
</evidence>
<dbReference type="Proteomes" id="UP000001292">
    <property type="component" value="Unassembled WGS sequence"/>
</dbReference>
<accession>B4HQS8</accession>
<sequence length="69" mass="7804">MSWMELQLELESSRVAFGAKCQDGRIDRWMAGCSLQAMETPFAAVVLSLLTQLHNLRHLFIDLDAYGSM</sequence>
<proteinExistence type="predicted"/>
<reference evidence="1 2" key="1">
    <citation type="journal article" date="2007" name="Nature">
        <title>Evolution of genes and genomes on the Drosophila phylogeny.</title>
        <authorList>
            <consortium name="Drosophila 12 Genomes Consortium"/>
            <person name="Clark A.G."/>
            <person name="Eisen M.B."/>
            <person name="Smith D.R."/>
            <person name="Bergman C.M."/>
            <person name="Oliver B."/>
            <person name="Markow T.A."/>
            <person name="Kaufman T.C."/>
            <person name="Kellis M."/>
            <person name="Gelbart W."/>
            <person name="Iyer V.N."/>
            <person name="Pollard D.A."/>
            <person name="Sackton T.B."/>
            <person name="Larracuente A.M."/>
            <person name="Singh N.D."/>
            <person name="Abad J.P."/>
            <person name="Abt D.N."/>
            <person name="Adryan B."/>
            <person name="Aguade M."/>
            <person name="Akashi H."/>
            <person name="Anderson W.W."/>
            <person name="Aquadro C.F."/>
            <person name="Ardell D.H."/>
            <person name="Arguello R."/>
            <person name="Artieri C.G."/>
            <person name="Barbash D.A."/>
            <person name="Barker D."/>
            <person name="Barsanti P."/>
            <person name="Batterham P."/>
            <person name="Batzoglou S."/>
            <person name="Begun D."/>
            <person name="Bhutkar A."/>
            <person name="Blanco E."/>
            <person name="Bosak S.A."/>
            <person name="Bradley R.K."/>
            <person name="Brand A.D."/>
            <person name="Brent M.R."/>
            <person name="Brooks A.N."/>
            <person name="Brown R.H."/>
            <person name="Butlin R.K."/>
            <person name="Caggese C."/>
            <person name="Calvi B.R."/>
            <person name="Bernardo de Carvalho A."/>
            <person name="Caspi A."/>
            <person name="Castrezana S."/>
            <person name="Celniker S.E."/>
            <person name="Chang J.L."/>
            <person name="Chapple C."/>
            <person name="Chatterji S."/>
            <person name="Chinwalla A."/>
            <person name="Civetta A."/>
            <person name="Clifton S.W."/>
            <person name="Comeron J.M."/>
            <person name="Costello J.C."/>
            <person name="Coyne J.A."/>
            <person name="Daub J."/>
            <person name="David R.G."/>
            <person name="Delcher A.L."/>
            <person name="Delehaunty K."/>
            <person name="Do C.B."/>
            <person name="Ebling H."/>
            <person name="Edwards K."/>
            <person name="Eickbush T."/>
            <person name="Evans J.D."/>
            <person name="Filipski A."/>
            <person name="Findeiss S."/>
            <person name="Freyhult E."/>
            <person name="Fulton L."/>
            <person name="Fulton R."/>
            <person name="Garcia A.C."/>
            <person name="Gardiner A."/>
            <person name="Garfield D.A."/>
            <person name="Garvin B.E."/>
            <person name="Gibson G."/>
            <person name="Gilbert D."/>
            <person name="Gnerre S."/>
            <person name="Godfrey J."/>
            <person name="Good R."/>
            <person name="Gotea V."/>
            <person name="Gravely B."/>
            <person name="Greenberg A.J."/>
            <person name="Griffiths-Jones S."/>
            <person name="Gross S."/>
            <person name="Guigo R."/>
            <person name="Gustafson E.A."/>
            <person name="Haerty W."/>
            <person name="Hahn M.W."/>
            <person name="Halligan D.L."/>
            <person name="Halpern A.L."/>
            <person name="Halter G.M."/>
            <person name="Han M.V."/>
            <person name="Heger A."/>
            <person name="Hillier L."/>
            <person name="Hinrichs A.S."/>
            <person name="Holmes I."/>
            <person name="Hoskins R.A."/>
            <person name="Hubisz M.J."/>
            <person name="Hultmark D."/>
            <person name="Huntley M.A."/>
            <person name="Jaffe D.B."/>
            <person name="Jagadeeshan S."/>
            <person name="Jeck W.R."/>
            <person name="Johnson J."/>
            <person name="Jones C.D."/>
            <person name="Jordan W.C."/>
            <person name="Karpen G.H."/>
            <person name="Kataoka E."/>
            <person name="Keightley P.D."/>
            <person name="Kheradpour P."/>
            <person name="Kirkness E.F."/>
            <person name="Koerich L.B."/>
            <person name="Kristiansen K."/>
            <person name="Kudrna D."/>
            <person name="Kulathinal R.J."/>
            <person name="Kumar S."/>
            <person name="Kwok R."/>
            <person name="Lander E."/>
            <person name="Langley C.H."/>
            <person name="Lapoint R."/>
            <person name="Lazzaro B.P."/>
            <person name="Lee S.J."/>
            <person name="Levesque L."/>
            <person name="Li R."/>
            <person name="Lin C.F."/>
            <person name="Lin M.F."/>
            <person name="Lindblad-Toh K."/>
            <person name="Llopart A."/>
            <person name="Long M."/>
            <person name="Low L."/>
            <person name="Lozovsky E."/>
            <person name="Lu J."/>
            <person name="Luo M."/>
            <person name="Machado C.A."/>
            <person name="Makalowski W."/>
            <person name="Marzo M."/>
            <person name="Matsuda M."/>
            <person name="Matzkin L."/>
            <person name="McAllister B."/>
            <person name="McBride C.S."/>
            <person name="McKernan B."/>
            <person name="McKernan K."/>
            <person name="Mendez-Lago M."/>
            <person name="Minx P."/>
            <person name="Mollenhauer M.U."/>
            <person name="Montooth K."/>
            <person name="Mount S.M."/>
            <person name="Mu X."/>
            <person name="Myers E."/>
            <person name="Negre B."/>
            <person name="Newfeld S."/>
            <person name="Nielsen R."/>
            <person name="Noor M.A."/>
            <person name="O'Grady P."/>
            <person name="Pachter L."/>
            <person name="Papaceit M."/>
            <person name="Parisi M.J."/>
            <person name="Parisi M."/>
            <person name="Parts L."/>
            <person name="Pedersen J.S."/>
            <person name="Pesole G."/>
            <person name="Phillippy A.M."/>
            <person name="Ponting C.P."/>
            <person name="Pop M."/>
            <person name="Porcelli D."/>
            <person name="Powell J.R."/>
            <person name="Prohaska S."/>
            <person name="Pruitt K."/>
            <person name="Puig M."/>
            <person name="Quesneville H."/>
            <person name="Ram K.R."/>
            <person name="Rand D."/>
            <person name="Rasmussen M.D."/>
            <person name="Reed L.K."/>
            <person name="Reenan R."/>
            <person name="Reily A."/>
            <person name="Remington K.A."/>
            <person name="Rieger T.T."/>
            <person name="Ritchie M.G."/>
            <person name="Robin C."/>
            <person name="Rogers Y.H."/>
            <person name="Rohde C."/>
            <person name="Rozas J."/>
            <person name="Rubenfield M.J."/>
            <person name="Ruiz A."/>
            <person name="Russo S."/>
            <person name="Salzberg S.L."/>
            <person name="Sanchez-Gracia A."/>
            <person name="Saranga D.J."/>
            <person name="Sato H."/>
            <person name="Schaeffer S.W."/>
            <person name="Schatz M.C."/>
            <person name="Schlenke T."/>
            <person name="Schwartz R."/>
            <person name="Segarra C."/>
            <person name="Singh R.S."/>
            <person name="Sirot L."/>
            <person name="Sirota M."/>
            <person name="Sisneros N.B."/>
            <person name="Smith C.D."/>
            <person name="Smith T.F."/>
            <person name="Spieth J."/>
            <person name="Stage D.E."/>
            <person name="Stark A."/>
            <person name="Stephan W."/>
            <person name="Strausberg R.L."/>
            <person name="Strempel S."/>
            <person name="Sturgill D."/>
            <person name="Sutton G."/>
            <person name="Sutton G.G."/>
            <person name="Tao W."/>
            <person name="Teichmann S."/>
            <person name="Tobari Y.N."/>
            <person name="Tomimura Y."/>
            <person name="Tsolas J.M."/>
            <person name="Valente V.L."/>
            <person name="Venter E."/>
            <person name="Venter J.C."/>
            <person name="Vicario S."/>
            <person name="Vieira F.G."/>
            <person name="Vilella A.J."/>
            <person name="Villasante A."/>
            <person name="Walenz B."/>
            <person name="Wang J."/>
            <person name="Wasserman M."/>
            <person name="Watts T."/>
            <person name="Wilson D."/>
            <person name="Wilson R.K."/>
            <person name="Wing R.A."/>
            <person name="Wolfner M.F."/>
            <person name="Wong A."/>
            <person name="Wong G.K."/>
            <person name="Wu C.I."/>
            <person name="Wu G."/>
            <person name="Yamamoto D."/>
            <person name="Yang H.P."/>
            <person name="Yang S.P."/>
            <person name="Yorke J.A."/>
            <person name="Yoshida K."/>
            <person name="Zdobnov E."/>
            <person name="Zhang P."/>
            <person name="Zhang Y."/>
            <person name="Zimin A.V."/>
            <person name="Baldwin J."/>
            <person name="Abdouelleil A."/>
            <person name="Abdulkadir J."/>
            <person name="Abebe A."/>
            <person name="Abera B."/>
            <person name="Abreu J."/>
            <person name="Acer S.C."/>
            <person name="Aftuck L."/>
            <person name="Alexander A."/>
            <person name="An P."/>
            <person name="Anderson E."/>
            <person name="Anderson S."/>
            <person name="Arachi H."/>
            <person name="Azer M."/>
            <person name="Bachantsang P."/>
            <person name="Barry A."/>
            <person name="Bayul T."/>
            <person name="Berlin A."/>
            <person name="Bessette D."/>
            <person name="Bloom T."/>
            <person name="Blye J."/>
            <person name="Boguslavskiy L."/>
            <person name="Bonnet C."/>
            <person name="Boukhgalter B."/>
            <person name="Bourzgui I."/>
            <person name="Brown A."/>
            <person name="Cahill P."/>
            <person name="Channer S."/>
            <person name="Cheshatsang Y."/>
            <person name="Chuda L."/>
            <person name="Citroen M."/>
            <person name="Collymore A."/>
            <person name="Cooke P."/>
            <person name="Costello M."/>
            <person name="D'Aco K."/>
            <person name="Daza R."/>
            <person name="De Haan G."/>
            <person name="DeGray S."/>
            <person name="DeMaso C."/>
            <person name="Dhargay N."/>
            <person name="Dooley K."/>
            <person name="Dooley E."/>
            <person name="Doricent M."/>
            <person name="Dorje P."/>
            <person name="Dorjee K."/>
            <person name="Dupes A."/>
            <person name="Elong R."/>
            <person name="Falk J."/>
            <person name="Farina A."/>
            <person name="Faro S."/>
            <person name="Ferguson D."/>
            <person name="Fisher S."/>
            <person name="Foley C.D."/>
            <person name="Franke A."/>
            <person name="Friedrich D."/>
            <person name="Gadbois L."/>
            <person name="Gearin G."/>
            <person name="Gearin C.R."/>
            <person name="Giannoukos G."/>
            <person name="Goode T."/>
            <person name="Graham J."/>
            <person name="Grandbois E."/>
            <person name="Grewal S."/>
            <person name="Gyaltsen K."/>
            <person name="Hafez N."/>
            <person name="Hagos B."/>
            <person name="Hall J."/>
            <person name="Henson C."/>
            <person name="Hollinger A."/>
            <person name="Honan T."/>
            <person name="Huard M.D."/>
            <person name="Hughes L."/>
            <person name="Hurhula B."/>
            <person name="Husby M.E."/>
            <person name="Kamat A."/>
            <person name="Kanga B."/>
            <person name="Kashin S."/>
            <person name="Khazanovich D."/>
            <person name="Kisner P."/>
            <person name="Lance K."/>
            <person name="Lara M."/>
            <person name="Lee W."/>
            <person name="Lennon N."/>
            <person name="Letendre F."/>
            <person name="LeVine R."/>
            <person name="Lipovsky A."/>
            <person name="Liu X."/>
            <person name="Liu J."/>
            <person name="Liu S."/>
            <person name="Lokyitsang T."/>
            <person name="Lokyitsang Y."/>
            <person name="Lubonja R."/>
            <person name="Lui A."/>
            <person name="MacDonald P."/>
            <person name="Magnisalis V."/>
            <person name="Maru K."/>
            <person name="Matthews C."/>
            <person name="McCusker W."/>
            <person name="McDonough S."/>
            <person name="Mehta T."/>
            <person name="Meldrim J."/>
            <person name="Meneus L."/>
            <person name="Mihai O."/>
            <person name="Mihalev A."/>
            <person name="Mihova T."/>
            <person name="Mittelman R."/>
            <person name="Mlenga V."/>
            <person name="Montmayeur A."/>
            <person name="Mulrain L."/>
            <person name="Navidi A."/>
            <person name="Naylor J."/>
            <person name="Negash T."/>
            <person name="Nguyen T."/>
            <person name="Nguyen N."/>
            <person name="Nicol R."/>
            <person name="Norbu C."/>
            <person name="Norbu N."/>
            <person name="Novod N."/>
            <person name="O'Neill B."/>
            <person name="Osman S."/>
            <person name="Markiewicz E."/>
            <person name="Oyono O.L."/>
            <person name="Patti C."/>
            <person name="Phunkhang P."/>
            <person name="Pierre F."/>
            <person name="Priest M."/>
            <person name="Raghuraman S."/>
            <person name="Rege F."/>
            <person name="Reyes R."/>
            <person name="Rise C."/>
            <person name="Rogov P."/>
            <person name="Ross K."/>
            <person name="Ryan E."/>
            <person name="Settipalli S."/>
            <person name="Shea T."/>
            <person name="Sherpa N."/>
            <person name="Shi L."/>
            <person name="Shih D."/>
            <person name="Sparrow T."/>
            <person name="Spaulding J."/>
            <person name="Stalker J."/>
            <person name="Stange-Thomann N."/>
            <person name="Stavropoulos S."/>
            <person name="Stone C."/>
            <person name="Strader C."/>
            <person name="Tesfaye S."/>
            <person name="Thomson T."/>
            <person name="Thoulutsang Y."/>
            <person name="Thoulutsang D."/>
            <person name="Topham K."/>
            <person name="Topping I."/>
            <person name="Tsamla T."/>
            <person name="Vassiliev H."/>
            <person name="Vo A."/>
            <person name="Wangchuk T."/>
            <person name="Wangdi T."/>
            <person name="Weiand M."/>
            <person name="Wilkinson J."/>
            <person name="Wilson A."/>
            <person name="Yadav S."/>
            <person name="Young G."/>
            <person name="Yu Q."/>
            <person name="Zembek L."/>
            <person name="Zhong D."/>
            <person name="Zimmer A."/>
            <person name="Zwirko Z."/>
            <person name="Jaffe D.B."/>
            <person name="Alvarez P."/>
            <person name="Brockman W."/>
            <person name="Butler J."/>
            <person name="Chin C."/>
            <person name="Gnerre S."/>
            <person name="Grabherr M."/>
            <person name="Kleber M."/>
            <person name="Mauceli E."/>
            <person name="MacCallum I."/>
        </authorList>
    </citation>
    <scope>NUCLEOTIDE SEQUENCE [LARGE SCALE GENOMIC DNA]</scope>
    <source>
        <strain evidence="2">Rob3c / Tucson 14021-0248.25</strain>
    </source>
</reference>
<protein>
    <submittedName>
        <fullName evidence="1">GM20805</fullName>
    </submittedName>
</protein>
<dbReference type="HOGENOM" id="CLU_2778576_0_0_1"/>
<gene>
    <name evidence="1" type="primary">Dsec\GM20805</name>
    <name evidence="1" type="ORF">Dsec_GM20805</name>
</gene>
<keyword evidence="2" id="KW-1185">Reference proteome</keyword>
<name>B4HQS8_DROSE</name>
<dbReference type="EMBL" id="CH480816">
    <property type="protein sequence ID" value="EDW46738.1"/>
    <property type="molecule type" value="Genomic_DNA"/>
</dbReference>
<dbReference type="AlphaFoldDB" id="B4HQS8"/>
<organism evidence="2">
    <name type="scientific">Drosophila sechellia</name>
    <name type="common">Fruit fly</name>
    <dbReference type="NCBI Taxonomy" id="7238"/>
    <lineage>
        <taxon>Eukaryota</taxon>
        <taxon>Metazoa</taxon>
        <taxon>Ecdysozoa</taxon>
        <taxon>Arthropoda</taxon>
        <taxon>Hexapoda</taxon>
        <taxon>Insecta</taxon>
        <taxon>Pterygota</taxon>
        <taxon>Neoptera</taxon>
        <taxon>Endopterygota</taxon>
        <taxon>Diptera</taxon>
        <taxon>Brachycera</taxon>
        <taxon>Muscomorpha</taxon>
        <taxon>Ephydroidea</taxon>
        <taxon>Drosophilidae</taxon>
        <taxon>Drosophila</taxon>
        <taxon>Sophophora</taxon>
    </lineage>
</organism>